<dbReference type="InterPro" id="IPR036156">
    <property type="entry name" value="Beta-gal/glucu_dom_sf"/>
</dbReference>
<proteinExistence type="inferred from homology"/>
<evidence type="ECO:0000256" key="3">
    <source>
        <dbReference type="ARBA" id="ARBA00023295"/>
    </source>
</evidence>
<dbReference type="InterPro" id="IPR008979">
    <property type="entry name" value="Galactose-bd-like_sf"/>
</dbReference>
<gene>
    <name evidence="9" type="ORF">ACFQ1M_05275</name>
</gene>
<keyword evidence="2 9" id="KW-0378">Hydrolase</keyword>
<dbReference type="GO" id="GO:0016787">
    <property type="term" value="F:hydrolase activity"/>
    <property type="evidence" value="ECO:0007669"/>
    <property type="project" value="UniProtKB-KW"/>
</dbReference>
<feature type="chain" id="PRO_5047226446" evidence="4">
    <location>
        <begin position="31"/>
        <end position="811"/>
    </location>
</feature>
<evidence type="ECO:0000256" key="1">
    <source>
        <dbReference type="ARBA" id="ARBA00007401"/>
    </source>
</evidence>
<dbReference type="Gene3D" id="2.60.120.260">
    <property type="entry name" value="Galactose-binding domain-like"/>
    <property type="match status" value="1"/>
</dbReference>
<dbReference type="Pfam" id="PF16355">
    <property type="entry name" value="DUF4982"/>
    <property type="match status" value="1"/>
</dbReference>
<dbReference type="PANTHER" id="PTHR42732">
    <property type="entry name" value="BETA-GALACTOSIDASE"/>
    <property type="match status" value="1"/>
</dbReference>
<dbReference type="PROSITE" id="PS51257">
    <property type="entry name" value="PROKAR_LIPOPROTEIN"/>
    <property type="match status" value="1"/>
</dbReference>
<dbReference type="InterPro" id="IPR051913">
    <property type="entry name" value="GH2_Domain-Containing"/>
</dbReference>
<feature type="signal peptide" evidence="4">
    <location>
        <begin position="1"/>
        <end position="30"/>
    </location>
</feature>
<dbReference type="Gene3D" id="3.20.20.80">
    <property type="entry name" value="Glycosidases"/>
    <property type="match status" value="1"/>
</dbReference>
<evidence type="ECO:0000313" key="9">
    <source>
        <dbReference type="EMBL" id="MFD0861607.1"/>
    </source>
</evidence>
<evidence type="ECO:0000259" key="7">
    <source>
        <dbReference type="Pfam" id="PF02837"/>
    </source>
</evidence>
<name>A0ABW3CX07_9FLAO</name>
<dbReference type="SUPFAM" id="SSF51445">
    <property type="entry name" value="(Trans)glycosidases"/>
    <property type="match status" value="1"/>
</dbReference>
<accession>A0ABW3CX07</accession>
<evidence type="ECO:0000256" key="4">
    <source>
        <dbReference type="SAM" id="SignalP"/>
    </source>
</evidence>
<dbReference type="InterPro" id="IPR017853">
    <property type="entry name" value="GH"/>
</dbReference>
<keyword evidence="10" id="KW-1185">Reference proteome</keyword>
<feature type="domain" description="Glycosyl hydrolases family 2 sugar binding" evidence="7">
    <location>
        <begin position="87"/>
        <end position="189"/>
    </location>
</feature>
<dbReference type="InterPro" id="IPR006104">
    <property type="entry name" value="Glyco_hydro_2_N"/>
</dbReference>
<evidence type="ECO:0000259" key="5">
    <source>
        <dbReference type="Pfam" id="PF00703"/>
    </source>
</evidence>
<comment type="similarity">
    <text evidence="1">Belongs to the glycosyl hydrolase 2 family.</text>
</comment>
<dbReference type="Pfam" id="PF02836">
    <property type="entry name" value="Glyco_hydro_2_C"/>
    <property type="match status" value="1"/>
</dbReference>
<dbReference type="Proteomes" id="UP001596978">
    <property type="component" value="Unassembled WGS sequence"/>
</dbReference>
<evidence type="ECO:0000256" key="2">
    <source>
        <dbReference type="ARBA" id="ARBA00022801"/>
    </source>
</evidence>
<keyword evidence="3" id="KW-0326">Glycosidase</keyword>
<feature type="domain" description="Glycoside hydrolase family 2 immunoglobulin-like beta-sandwich" evidence="5">
    <location>
        <begin position="192"/>
        <end position="295"/>
    </location>
</feature>
<dbReference type="Pfam" id="PF00703">
    <property type="entry name" value="Glyco_hydro_2"/>
    <property type="match status" value="1"/>
</dbReference>
<evidence type="ECO:0000259" key="6">
    <source>
        <dbReference type="Pfam" id="PF02836"/>
    </source>
</evidence>
<dbReference type="InterPro" id="IPR006101">
    <property type="entry name" value="Glyco_hydro_2"/>
</dbReference>
<dbReference type="EMBL" id="JBHTJH010000004">
    <property type="protein sequence ID" value="MFD0861607.1"/>
    <property type="molecule type" value="Genomic_DNA"/>
</dbReference>
<dbReference type="Gene3D" id="2.60.40.10">
    <property type="entry name" value="Immunoglobulins"/>
    <property type="match status" value="2"/>
</dbReference>
<reference evidence="10" key="1">
    <citation type="journal article" date="2019" name="Int. J. Syst. Evol. Microbiol.">
        <title>The Global Catalogue of Microorganisms (GCM) 10K type strain sequencing project: providing services to taxonomists for standard genome sequencing and annotation.</title>
        <authorList>
            <consortium name="The Broad Institute Genomics Platform"/>
            <consortium name="The Broad Institute Genome Sequencing Center for Infectious Disease"/>
            <person name="Wu L."/>
            <person name="Ma J."/>
        </authorList>
    </citation>
    <scope>NUCLEOTIDE SEQUENCE [LARGE SCALE GENOMIC DNA]</scope>
    <source>
        <strain evidence="10">CCUG 62952</strain>
    </source>
</reference>
<dbReference type="InterPro" id="IPR006103">
    <property type="entry name" value="Glyco_hydro_2_cat"/>
</dbReference>
<dbReference type="SUPFAM" id="SSF49785">
    <property type="entry name" value="Galactose-binding domain-like"/>
    <property type="match status" value="1"/>
</dbReference>
<sequence>MKLKYISKNAIVYSIGFLCALLVLVSCETASVSDTQRAKTNINTNWSYLEDDTTRIEQALDTEAWSSVNLPHSWNSLDATDLDPGYRRSASWYKKTLDIPSIDDSAIYQLYFEGVNITCDVYVNQQRVGGHIGGYIGFTIDITDALQSGENEILVRADNGFDPEIIPSQKSDFFIFGGINRDVWLKTLPKQHLENIKVTTPNVSNETASLVAEVSVVGVDDNNGQKVVAILEDETGAQVSKGKFSIRENKSIVRFDDIKNPKLWSTKSPNLYTLTVSLVDQDLMKDSLSERVGFRWFEFKDHGAFYLNGERLLLRGTHRHEEHAGVGAAMSNEQHRKDMELIKEMGANFVRLAHYPQDPEVYKACDELGLLVWDELPWCRGGLGNDRWKANTKEMLKEIITQNYNHPSIILWSLGNEIYWLPDFENGDDTDQINTFLKELNTLAHELDPTRKTAIRKYYEGADIVDVFSPSIWSGWYSGSYKSYEKAIDLYKKQYPHFLHAEYGGSSHLGRHAENPITGEGKIMADGWEEAIVQTNVANIAQIGDWSESYIVDLFDWHLRISETDSSFVGNVQWAFKDFGTPLRPENDIPYMNQKGLVDRSGNPKDAFYVFKSYWSDEPFTYIESHTWKERQGPKDKQRNISVYSNCPRVELLLNGKSLGVKEKDITKFPASGLNWDLNFSEGSNQLVALGTIAEGKTVTDTLHVNYRFTKNGKAKELKLSSKLMDNGNYLVTATAYDANGLRCLDYENRVYFQCLSGGETIKSHGTPTGSESISMANGKASIEVKRDSKDTPLEMMVLNQSFKGTYLTIE</sequence>
<dbReference type="SUPFAM" id="SSF49303">
    <property type="entry name" value="beta-Galactosidase/glucuronidase domain"/>
    <property type="match status" value="1"/>
</dbReference>
<dbReference type="PANTHER" id="PTHR42732:SF1">
    <property type="entry name" value="BETA-MANNOSIDASE"/>
    <property type="match status" value="1"/>
</dbReference>
<feature type="domain" description="DUF4982" evidence="8">
    <location>
        <begin position="639"/>
        <end position="699"/>
    </location>
</feature>
<dbReference type="InterPro" id="IPR013783">
    <property type="entry name" value="Ig-like_fold"/>
</dbReference>
<dbReference type="PRINTS" id="PR00132">
    <property type="entry name" value="GLHYDRLASE2"/>
</dbReference>
<feature type="domain" description="Glycoside hydrolase family 2 catalytic" evidence="6">
    <location>
        <begin position="300"/>
        <end position="615"/>
    </location>
</feature>
<dbReference type="Pfam" id="PF02837">
    <property type="entry name" value="Glyco_hydro_2_N"/>
    <property type="match status" value="1"/>
</dbReference>
<evidence type="ECO:0000259" key="8">
    <source>
        <dbReference type="Pfam" id="PF16355"/>
    </source>
</evidence>
<organism evidence="9 10">
    <name type="scientific">Sungkyunkwania multivorans</name>
    <dbReference type="NCBI Taxonomy" id="1173618"/>
    <lineage>
        <taxon>Bacteria</taxon>
        <taxon>Pseudomonadati</taxon>
        <taxon>Bacteroidota</taxon>
        <taxon>Flavobacteriia</taxon>
        <taxon>Flavobacteriales</taxon>
        <taxon>Flavobacteriaceae</taxon>
        <taxon>Sungkyunkwania</taxon>
    </lineage>
</organism>
<keyword evidence="4" id="KW-0732">Signal</keyword>
<evidence type="ECO:0000313" key="10">
    <source>
        <dbReference type="Proteomes" id="UP001596978"/>
    </source>
</evidence>
<protein>
    <submittedName>
        <fullName evidence="9">Glycoside hydrolase family 2 protein</fullName>
    </submittedName>
</protein>
<dbReference type="InterPro" id="IPR032311">
    <property type="entry name" value="DUF4982"/>
</dbReference>
<dbReference type="RefSeq" id="WP_386404940.1">
    <property type="nucleotide sequence ID" value="NZ_JBHTJH010000004.1"/>
</dbReference>
<comment type="caution">
    <text evidence="9">The sequence shown here is derived from an EMBL/GenBank/DDBJ whole genome shotgun (WGS) entry which is preliminary data.</text>
</comment>
<dbReference type="InterPro" id="IPR006102">
    <property type="entry name" value="Ig-like_GH2"/>
</dbReference>